<dbReference type="OrthoDB" id="9765647at2"/>
<dbReference type="PANTHER" id="PTHR22946:SF12">
    <property type="entry name" value="CONIDIAL PIGMENT BIOSYNTHESIS PROTEIN AYG1 (AFU_ORTHOLOGUE AFUA_2G17550)"/>
    <property type="match status" value="1"/>
</dbReference>
<dbReference type="SUPFAM" id="SSF53474">
    <property type="entry name" value="alpha/beta-Hydrolases"/>
    <property type="match status" value="1"/>
</dbReference>
<dbReference type="RefSeq" id="WP_112284895.1">
    <property type="nucleotide sequence ID" value="NZ_MASW01000007.1"/>
</dbReference>
<gene>
    <name evidence="2" type="ORF">BAY60_29525</name>
</gene>
<dbReference type="Gene3D" id="3.40.50.1820">
    <property type="entry name" value="alpha/beta hydrolase"/>
    <property type="match status" value="1"/>
</dbReference>
<dbReference type="Gene3D" id="1.20.1440.110">
    <property type="entry name" value="acylaminoacyl peptidase"/>
    <property type="match status" value="1"/>
</dbReference>
<dbReference type="Pfam" id="PF00326">
    <property type="entry name" value="Peptidase_S9"/>
    <property type="match status" value="1"/>
</dbReference>
<dbReference type="EMBL" id="MASW01000007">
    <property type="protein sequence ID" value="PXY18966.1"/>
    <property type="molecule type" value="Genomic_DNA"/>
</dbReference>
<dbReference type="GO" id="GO:0006508">
    <property type="term" value="P:proteolysis"/>
    <property type="evidence" value="ECO:0007669"/>
    <property type="project" value="InterPro"/>
</dbReference>
<dbReference type="GO" id="GO:0008236">
    <property type="term" value="F:serine-type peptidase activity"/>
    <property type="evidence" value="ECO:0007669"/>
    <property type="project" value="InterPro"/>
</dbReference>
<dbReference type="Proteomes" id="UP000249915">
    <property type="component" value="Unassembled WGS sequence"/>
</dbReference>
<accession>A0A2V4AIF5</accession>
<comment type="similarity">
    <text evidence="1">Belongs to the AB hydrolase superfamily.</text>
</comment>
<evidence type="ECO:0000313" key="2">
    <source>
        <dbReference type="EMBL" id="PXY18966.1"/>
    </source>
</evidence>
<evidence type="ECO:0000256" key="1">
    <source>
        <dbReference type="ARBA" id="ARBA00008645"/>
    </source>
</evidence>
<organism evidence="2 3">
    <name type="scientific">Prauserella muralis</name>
    <dbReference type="NCBI Taxonomy" id="588067"/>
    <lineage>
        <taxon>Bacteria</taxon>
        <taxon>Bacillati</taxon>
        <taxon>Actinomycetota</taxon>
        <taxon>Actinomycetes</taxon>
        <taxon>Pseudonocardiales</taxon>
        <taxon>Pseudonocardiaceae</taxon>
        <taxon>Prauserella</taxon>
    </lineage>
</organism>
<reference evidence="2 3" key="1">
    <citation type="submission" date="2016-07" db="EMBL/GenBank/DDBJ databases">
        <title>Draft genome sequence of Prauserella muralis DSM 45305, isolated from a mould-covered wall in an indoor environment.</title>
        <authorList>
            <person name="Ruckert C."/>
            <person name="Albersmeier A."/>
            <person name="Jiang C.-L."/>
            <person name="Jiang Y."/>
            <person name="Kalinowski J."/>
            <person name="Schneider O."/>
            <person name="Winkler A."/>
            <person name="Zotchev S.B."/>
        </authorList>
    </citation>
    <scope>NUCLEOTIDE SEQUENCE [LARGE SCALE GENOMIC DNA]</scope>
    <source>
        <strain evidence="2 3">DSM 45305</strain>
    </source>
</reference>
<protein>
    <submittedName>
        <fullName evidence="2">Uncharacterized protein</fullName>
    </submittedName>
</protein>
<comment type="caution">
    <text evidence="2">The sequence shown here is derived from an EMBL/GenBank/DDBJ whole genome shotgun (WGS) entry which is preliminary data.</text>
</comment>
<dbReference type="PANTHER" id="PTHR22946">
    <property type="entry name" value="DIENELACTONE HYDROLASE DOMAIN-CONTAINING PROTEIN-RELATED"/>
    <property type="match status" value="1"/>
</dbReference>
<dbReference type="InterPro" id="IPR001375">
    <property type="entry name" value="Peptidase_S9_cat"/>
</dbReference>
<evidence type="ECO:0000313" key="3">
    <source>
        <dbReference type="Proteomes" id="UP000249915"/>
    </source>
</evidence>
<keyword evidence="3" id="KW-1185">Reference proteome</keyword>
<dbReference type="AlphaFoldDB" id="A0A2V4AIF5"/>
<dbReference type="InterPro" id="IPR029058">
    <property type="entry name" value="AB_hydrolase_fold"/>
</dbReference>
<proteinExistence type="inferred from homology"/>
<name>A0A2V4AIF5_9PSEU</name>
<dbReference type="InterPro" id="IPR050261">
    <property type="entry name" value="FrsA_esterase"/>
</dbReference>
<sequence length="390" mass="42353">MTIATATGLDHFEFWPENSFWSFQFLRMMGKIPAGGGDFSEMILALRGVAPGDGEAWYGAFAGLAHRLDQEAQRSLERGNPLSARDKLYRATNYHQAAGFFLADADPRHSACIEARRASFRSAAPLTEPAYTAVEIPYEDGARLPGYLFPAASVRDSGARQPAAVIFGGTDAVAEEMYFFLGKALAERGVHTLAIDGPGQGEALRRGIAGRYDWEVPAAAAYDFLARLESVDPRRIAVVGQSLGGYLSARAAAFEPRFAACVIWGAIYDLPHVLGVELAGTPAGEHFTTLWRKILRMEPEADLMAALAPYNLHGVAEKIACPTLLMHGESDRITPFAEAEKTFADLTVEDRTFLRYPAWTSGCTHCQVDAALIAADDICDWLCDRLAVAG</sequence>